<sequence length="193" mass="21578">MHSTVDSVLGYYCTLVITSPHKITMALSMNSIFSLTVVSVSILLSDGFVQLGLHDQSTSESVAPHARVKRCSCSNWMDKECIYFCHLDIIWVNTPNKIMPYGLGSPPSRRRRSPARCECAHPADRTCSGFCRHSSENPSIMLAPHLERTVRSLDTGKDLLTRLRNNVISNMALAEQAAQMRRKKTPESTVNLR</sequence>
<proteinExistence type="predicted"/>
<comment type="caution">
    <text evidence="1">The sequence shown here is derived from an EMBL/GenBank/DDBJ whole genome shotgun (WGS) entry which is preliminary data.</text>
</comment>
<dbReference type="Proteomes" id="UP001157502">
    <property type="component" value="Chromosome 26"/>
</dbReference>
<name>A0ACC2FJA0_DALPE</name>
<reference evidence="1" key="1">
    <citation type="submission" date="2021-05" db="EMBL/GenBank/DDBJ databases">
        <authorList>
            <person name="Pan Q."/>
            <person name="Jouanno E."/>
            <person name="Zahm M."/>
            <person name="Klopp C."/>
            <person name="Cabau C."/>
            <person name="Louis A."/>
            <person name="Berthelot C."/>
            <person name="Parey E."/>
            <person name="Roest Crollius H."/>
            <person name="Montfort J."/>
            <person name="Robinson-Rechavi M."/>
            <person name="Bouchez O."/>
            <person name="Lampietro C."/>
            <person name="Lopez Roques C."/>
            <person name="Donnadieu C."/>
            <person name="Postlethwait J."/>
            <person name="Bobe J."/>
            <person name="Dillon D."/>
            <person name="Chandos A."/>
            <person name="von Hippel F."/>
            <person name="Guiguen Y."/>
        </authorList>
    </citation>
    <scope>NUCLEOTIDE SEQUENCE</scope>
    <source>
        <strain evidence="1">YG-Jan2019</strain>
    </source>
</reference>
<accession>A0ACC2FJA0</accession>
<dbReference type="EMBL" id="CM055753">
    <property type="protein sequence ID" value="KAJ7991423.1"/>
    <property type="molecule type" value="Genomic_DNA"/>
</dbReference>
<keyword evidence="2" id="KW-1185">Reference proteome</keyword>
<evidence type="ECO:0000313" key="2">
    <source>
        <dbReference type="Proteomes" id="UP001157502"/>
    </source>
</evidence>
<gene>
    <name evidence="1" type="ORF">DPEC_G00283690</name>
</gene>
<organism evidence="1 2">
    <name type="scientific">Dallia pectoralis</name>
    <name type="common">Alaska blackfish</name>
    <dbReference type="NCBI Taxonomy" id="75939"/>
    <lineage>
        <taxon>Eukaryota</taxon>
        <taxon>Metazoa</taxon>
        <taxon>Chordata</taxon>
        <taxon>Craniata</taxon>
        <taxon>Vertebrata</taxon>
        <taxon>Euteleostomi</taxon>
        <taxon>Actinopterygii</taxon>
        <taxon>Neopterygii</taxon>
        <taxon>Teleostei</taxon>
        <taxon>Protacanthopterygii</taxon>
        <taxon>Esociformes</taxon>
        <taxon>Umbridae</taxon>
        <taxon>Dallia</taxon>
    </lineage>
</organism>
<protein>
    <submittedName>
        <fullName evidence="1">Uncharacterized protein</fullName>
    </submittedName>
</protein>
<evidence type="ECO:0000313" key="1">
    <source>
        <dbReference type="EMBL" id="KAJ7991423.1"/>
    </source>
</evidence>